<dbReference type="AlphaFoldDB" id="A0A6M3Y2H3"/>
<name>A0A6M3Y2H3_9ZZZZ</name>
<sequence>MRKSGIAFHCHHNFLCEPVFDYDERVASIKETKPKEEQELRLRLFQLFPNDRLPQTLVKAWEVYRKAWEACSKAWEVYRKAWEVYRKAWEACSKAEEVYRKAREDYRKAEEAHRKDIVKLHAELCPDCPWDGSTIFTRKDKDGNWY</sequence>
<proteinExistence type="predicted"/>
<reference evidence="1" key="1">
    <citation type="submission" date="2020-03" db="EMBL/GenBank/DDBJ databases">
        <title>The deep terrestrial virosphere.</title>
        <authorList>
            <person name="Holmfeldt K."/>
            <person name="Nilsson E."/>
            <person name="Simone D."/>
            <person name="Lopez-Fernandez M."/>
            <person name="Wu X."/>
            <person name="de Brujin I."/>
            <person name="Lundin D."/>
            <person name="Andersson A."/>
            <person name="Bertilsson S."/>
            <person name="Dopson M."/>
        </authorList>
    </citation>
    <scope>NUCLEOTIDE SEQUENCE</scope>
    <source>
        <strain evidence="1">TM448B08560</strain>
    </source>
</reference>
<protein>
    <submittedName>
        <fullName evidence="1">Uncharacterized protein</fullName>
    </submittedName>
</protein>
<dbReference type="EMBL" id="MT145180">
    <property type="protein sequence ID" value="QJI04445.1"/>
    <property type="molecule type" value="Genomic_DNA"/>
</dbReference>
<accession>A0A6M3Y2H3</accession>
<gene>
    <name evidence="1" type="ORF">TM448B08560_0008</name>
</gene>
<evidence type="ECO:0000313" key="1">
    <source>
        <dbReference type="EMBL" id="QJI04445.1"/>
    </source>
</evidence>
<organism evidence="1">
    <name type="scientific">viral metagenome</name>
    <dbReference type="NCBI Taxonomy" id="1070528"/>
    <lineage>
        <taxon>unclassified sequences</taxon>
        <taxon>metagenomes</taxon>
        <taxon>organismal metagenomes</taxon>
    </lineage>
</organism>